<comment type="caution">
    <text evidence="2">The sequence shown here is derived from an EMBL/GenBank/DDBJ whole genome shotgun (WGS) entry which is preliminary data.</text>
</comment>
<protein>
    <submittedName>
        <fullName evidence="2">Uncharacterized protein</fullName>
    </submittedName>
</protein>
<dbReference type="EMBL" id="BEXD01001177">
    <property type="protein sequence ID" value="GBB92788.1"/>
    <property type="molecule type" value="Genomic_DNA"/>
</dbReference>
<feature type="region of interest" description="Disordered" evidence="1">
    <location>
        <begin position="79"/>
        <end position="99"/>
    </location>
</feature>
<dbReference type="PROSITE" id="PS51257">
    <property type="entry name" value="PROKAR_LIPOPROTEIN"/>
    <property type="match status" value="1"/>
</dbReference>
<proteinExistence type="predicted"/>
<name>A0A2Z6RK90_9GLOM</name>
<evidence type="ECO:0000313" key="2">
    <source>
        <dbReference type="EMBL" id="GBB92788.1"/>
    </source>
</evidence>
<reference evidence="2 3" key="1">
    <citation type="submission" date="2017-11" db="EMBL/GenBank/DDBJ databases">
        <title>The genome of Rhizophagus clarus HR1 reveals common genetic basis of auxotrophy among arbuscular mycorrhizal fungi.</title>
        <authorList>
            <person name="Kobayashi Y."/>
        </authorList>
    </citation>
    <scope>NUCLEOTIDE SEQUENCE [LARGE SCALE GENOMIC DNA]</scope>
    <source>
        <strain evidence="2 3">HR1</strain>
    </source>
</reference>
<accession>A0A2Z6RK90</accession>
<sequence length="116" mass="12690">MNVKLDDNSCKSIYVRPSFFLNIILTLSCLKTHESIFLFVTVQIYESAVETEFSTSSAAALSALSNNVSNGLNVSMHARTMTPASPSNTSPDKATAKDPPVDQLFIRTPTFSIKKK</sequence>
<keyword evidence="3" id="KW-1185">Reference proteome</keyword>
<evidence type="ECO:0000256" key="1">
    <source>
        <dbReference type="SAM" id="MobiDB-lite"/>
    </source>
</evidence>
<feature type="compositionally biased region" description="Polar residues" evidence="1">
    <location>
        <begin position="82"/>
        <end position="92"/>
    </location>
</feature>
<dbReference type="AlphaFoldDB" id="A0A2Z6RK90"/>
<gene>
    <name evidence="2" type="ORF">RclHR1_20570003</name>
</gene>
<organism evidence="2 3">
    <name type="scientific">Rhizophagus clarus</name>
    <dbReference type="NCBI Taxonomy" id="94130"/>
    <lineage>
        <taxon>Eukaryota</taxon>
        <taxon>Fungi</taxon>
        <taxon>Fungi incertae sedis</taxon>
        <taxon>Mucoromycota</taxon>
        <taxon>Glomeromycotina</taxon>
        <taxon>Glomeromycetes</taxon>
        <taxon>Glomerales</taxon>
        <taxon>Glomeraceae</taxon>
        <taxon>Rhizophagus</taxon>
    </lineage>
</organism>
<evidence type="ECO:0000313" key="3">
    <source>
        <dbReference type="Proteomes" id="UP000247702"/>
    </source>
</evidence>
<dbReference type="Proteomes" id="UP000247702">
    <property type="component" value="Unassembled WGS sequence"/>
</dbReference>